<evidence type="ECO:0000313" key="2">
    <source>
        <dbReference type="EMBL" id="NNG54904.1"/>
    </source>
</evidence>
<dbReference type="Gene3D" id="3.40.50.300">
    <property type="entry name" value="P-loop containing nucleotide triphosphate hydrolases"/>
    <property type="match status" value="1"/>
</dbReference>
<evidence type="ECO:0000313" key="4">
    <source>
        <dbReference type="Proteomes" id="UP000531581"/>
    </source>
</evidence>
<dbReference type="Pfam" id="PF05621">
    <property type="entry name" value="TniB"/>
    <property type="match status" value="1"/>
</dbReference>
<sequence length="308" mass="34556">MSDLAHLAEDYRERATWADKERIAWIRMDRWLGFPKAENVRKTLYAMLRYPPRTRMPCLLIYGQTGMGKSRIVERFETENPSGFNDTTGTATIPVVAVQLPPQPTDGEFYGEVLEKLGAGFAGRGDVPRARQLTRRIMGQVGARMLILDEINHMLACTPRQQRVFLNTLRYLANDLQIPLVCTGNHEARAALLTDAALAERFDAVELVRWQNDEPFRLLMVTLAAILPLRKPSQLEEERCRTAILDLSDGNTGRIFRLVETLAVRAIENGTEQIEVGDLDADDLVLPSVSMKALAQRRGRGRAKAAAA</sequence>
<accession>A0A7Y7QXE9</accession>
<dbReference type="RefSeq" id="WP_170171182.1">
    <property type="nucleotide sequence ID" value="NZ_JABEOV010000024.1"/>
</dbReference>
<feature type="domain" description="AAA+ ATPase" evidence="1">
    <location>
        <begin position="55"/>
        <end position="212"/>
    </location>
</feature>
<evidence type="ECO:0000259" key="1">
    <source>
        <dbReference type="SMART" id="SM00382"/>
    </source>
</evidence>
<dbReference type="SUPFAM" id="SSF52540">
    <property type="entry name" value="P-loop containing nucleoside triphosphate hydrolases"/>
    <property type="match status" value="1"/>
</dbReference>
<comment type="caution">
    <text evidence="3">The sequence shown here is derived from an EMBL/GenBank/DDBJ whole genome shotgun (WGS) entry which is preliminary data.</text>
</comment>
<evidence type="ECO:0000313" key="3">
    <source>
        <dbReference type="EMBL" id="NVP32411.1"/>
    </source>
</evidence>
<dbReference type="InterPro" id="IPR008868">
    <property type="entry name" value="TniB"/>
</dbReference>
<dbReference type="Proteomes" id="UP000531581">
    <property type="component" value="Unassembled WGS sequence"/>
</dbReference>
<dbReference type="AlphaFoldDB" id="A0A7Y7QXE9"/>
<protein>
    <submittedName>
        <fullName evidence="3">TniB family NTP-binding protein</fullName>
    </submittedName>
</protein>
<dbReference type="EMBL" id="JABYQV010000014">
    <property type="protein sequence ID" value="NVP32411.1"/>
    <property type="molecule type" value="Genomic_DNA"/>
</dbReference>
<dbReference type="InterPro" id="IPR027417">
    <property type="entry name" value="P-loop_NTPase"/>
</dbReference>
<dbReference type="SMART" id="SM00382">
    <property type="entry name" value="AAA"/>
    <property type="match status" value="1"/>
</dbReference>
<keyword evidence="5" id="KW-1185">Reference proteome</keyword>
<dbReference type="InterPro" id="IPR003593">
    <property type="entry name" value="AAA+_ATPase"/>
</dbReference>
<gene>
    <name evidence="2" type="ORF">HKX05_16260</name>
    <name evidence="3" type="ORF">HLV41_15320</name>
</gene>
<reference evidence="4 5" key="1">
    <citation type="submission" date="2020-05" db="EMBL/GenBank/DDBJ databases">
        <title>Draft Genome Sequences of Sphingomonas sp. Isolated from the International Space Station.</title>
        <authorList>
            <person name="Bijlani S."/>
            <person name="Singh N.K."/>
            <person name="Mason C.E."/>
            <person name="Wang C.C."/>
            <person name="Venkateswaran K."/>
        </authorList>
    </citation>
    <scope>NUCLEOTIDE SEQUENCE [LARGE SCALE GENOMIC DNA]</scope>
    <source>
        <strain evidence="2 5">IIF7SW-B5</strain>
        <strain evidence="3">ISS-IIF7SWP</strain>
    </source>
</reference>
<dbReference type="Proteomes" id="UP000557656">
    <property type="component" value="Unassembled WGS sequence"/>
</dbReference>
<name>A0A7Y7QXE9_9SPHN</name>
<proteinExistence type="predicted"/>
<dbReference type="EMBL" id="JABEOV010000024">
    <property type="protein sequence ID" value="NNG54904.1"/>
    <property type="molecule type" value="Genomic_DNA"/>
</dbReference>
<organism evidence="3 4">
    <name type="scientific">Sphingomonas sanguinis</name>
    <dbReference type="NCBI Taxonomy" id="33051"/>
    <lineage>
        <taxon>Bacteria</taxon>
        <taxon>Pseudomonadati</taxon>
        <taxon>Pseudomonadota</taxon>
        <taxon>Alphaproteobacteria</taxon>
        <taxon>Sphingomonadales</taxon>
        <taxon>Sphingomonadaceae</taxon>
        <taxon>Sphingomonas</taxon>
    </lineage>
</organism>
<evidence type="ECO:0000313" key="5">
    <source>
        <dbReference type="Proteomes" id="UP000557656"/>
    </source>
</evidence>